<dbReference type="InterPro" id="IPR052544">
    <property type="entry name" value="Bacteriocin_Proc_Enz"/>
</dbReference>
<dbReference type="Pfam" id="PF00881">
    <property type="entry name" value="Nitroreductase"/>
    <property type="match status" value="1"/>
</dbReference>
<reference evidence="2 3" key="1">
    <citation type="submission" date="2019-03" db="EMBL/GenBank/DDBJ databases">
        <title>Genomic Encyclopedia of Type Strains, Phase IV (KMG-IV): sequencing the most valuable type-strain genomes for metagenomic binning, comparative biology and taxonomic classification.</title>
        <authorList>
            <person name="Goeker M."/>
        </authorList>
    </citation>
    <scope>NUCLEOTIDE SEQUENCE [LARGE SCALE GENOMIC DNA]</scope>
    <source>
        <strain evidence="2 3">DSM 21667</strain>
    </source>
</reference>
<gene>
    <name evidence="2" type="ORF">DFR29_111116</name>
</gene>
<keyword evidence="3" id="KW-1185">Reference proteome</keyword>
<feature type="domain" description="Nitroreductase" evidence="1">
    <location>
        <begin position="180"/>
        <end position="367"/>
    </location>
</feature>
<protein>
    <submittedName>
        <fullName evidence="2">Putative peptide maturation dehydrogenase</fullName>
    </submittedName>
</protein>
<evidence type="ECO:0000313" key="3">
    <source>
        <dbReference type="Proteomes" id="UP000295293"/>
    </source>
</evidence>
<dbReference type="SUPFAM" id="SSF55469">
    <property type="entry name" value="FMN-dependent nitroreductase-like"/>
    <property type="match status" value="1"/>
</dbReference>
<dbReference type="PANTHER" id="PTHR43745:SF2">
    <property type="entry name" value="NITROREDUCTASE MJ1384-RELATED"/>
    <property type="match status" value="1"/>
</dbReference>
<sequence>MPEFATLFRRCAVLMLEAQERISYQPQDLIAGRLVPRVHTQWMALAPHLGEAIALEAAEIDALARCSSSQWLPVHELGIAAETIDALCAKGLLLTQQPGDAAAQRDDILRGMHWKGLSAVAHLFSRWRGVDARAAERHLAAQGMALPADTPPPSVEASAVAPALALPQPADSALEQLLLARTTCRNYADAPLRADQLGHVLQRSFGARASGAFAAGLTLLKKGVPSAGGLHPVEALLLLRKVDGLACGLYRYHPVEHTLLLQQTLPQSEADALALRFVAGQEYFAGAPVLLALTARFQRNFWKYREHAKAWRAVILDAGHLSQTLYLAATELQLGAFITAAVNEADIEQAFGLDPLQHGVIAVCGCGIPARPDEVEFDPLGRAAGRPPSPA</sequence>
<organism evidence="2 3">
    <name type="scientific">Tahibacter aquaticus</name>
    <dbReference type="NCBI Taxonomy" id="520092"/>
    <lineage>
        <taxon>Bacteria</taxon>
        <taxon>Pseudomonadati</taxon>
        <taxon>Pseudomonadota</taxon>
        <taxon>Gammaproteobacteria</taxon>
        <taxon>Lysobacterales</taxon>
        <taxon>Rhodanobacteraceae</taxon>
        <taxon>Tahibacter</taxon>
    </lineage>
</organism>
<dbReference type="OrthoDB" id="3723182at2"/>
<accession>A0A4V3DLX6</accession>
<dbReference type="InterPro" id="IPR029479">
    <property type="entry name" value="Nitroreductase"/>
</dbReference>
<proteinExistence type="predicted"/>
<dbReference type="EMBL" id="SNZH01000011">
    <property type="protein sequence ID" value="TDR41204.1"/>
    <property type="molecule type" value="Genomic_DNA"/>
</dbReference>
<dbReference type="NCBIfam" id="TIGR04511">
    <property type="entry name" value="SagB_rel_DH_2"/>
    <property type="match status" value="1"/>
</dbReference>
<dbReference type="NCBIfam" id="TIGR03605">
    <property type="entry name" value="antibiot_sagB"/>
    <property type="match status" value="1"/>
</dbReference>
<name>A0A4V3DLX6_9GAMM</name>
<dbReference type="RefSeq" id="WP_133819956.1">
    <property type="nucleotide sequence ID" value="NZ_SNZH01000011.1"/>
</dbReference>
<dbReference type="AlphaFoldDB" id="A0A4V3DLX6"/>
<dbReference type="Proteomes" id="UP000295293">
    <property type="component" value="Unassembled WGS sequence"/>
</dbReference>
<comment type="caution">
    <text evidence="2">The sequence shown here is derived from an EMBL/GenBank/DDBJ whole genome shotgun (WGS) entry which is preliminary data.</text>
</comment>
<dbReference type="GO" id="GO:0016491">
    <property type="term" value="F:oxidoreductase activity"/>
    <property type="evidence" value="ECO:0007669"/>
    <property type="project" value="InterPro"/>
</dbReference>
<dbReference type="CDD" id="cd02142">
    <property type="entry name" value="McbC_SagB-like_oxidoreductase"/>
    <property type="match status" value="1"/>
</dbReference>
<dbReference type="InterPro" id="IPR000415">
    <property type="entry name" value="Nitroreductase-like"/>
</dbReference>
<dbReference type="PANTHER" id="PTHR43745">
    <property type="entry name" value="NITROREDUCTASE MJ1384-RELATED"/>
    <property type="match status" value="1"/>
</dbReference>
<dbReference type="InterPro" id="IPR030965">
    <property type="entry name" value="SagB-rel_DH_2"/>
</dbReference>
<evidence type="ECO:0000259" key="1">
    <source>
        <dbReference type="Pfam" id="PF00881"/>
    </source>
</evidence>
<dbReference type="InterPro" id="IPR020051">
    <property type="entry name" value="SagB-type_dehydrogenase"/>
</dbReference>
<evidence type="ECO:0000313" key="2">
    <source>
        <dbReference type="EMBL" id="TDR41204.1"/>
    </source>
</evidence>
<dbReference type="Gene3D" id="3.40.109.10">
    <property type="entry name" value="NADH Oxidase"/>
    <property type="match status" value="1"/>
</dbReference>